<evidence type="ECO:0000256" key="2">
    <source>
        <dbReference type="ARBA" id="ARBA00001966"/>
    </source>
</evidence>
<comment type="cofactor">
    <cofactor evidence="1">
        <name>[3Fe-4S] cluster</name>
        <dbReference type="ChEBI" id="CHEBI:21137"/>
    </cofactor>
</comment>
<evidence type="ECO:0000256" key="5">
    <source>
        <dbReference type="ARBA" id="ARBA00022485"/>
    </source>
</evidence>
<reference evidence="12" key="1">
    <citation type="journal article" date="2020" name="mSystems">
        <title>Genome- and Community-Level Interaction Insights into Carbon Utilization and Element Cycling Functions of Hydrothermarchaeota in Hydrothermal Sediment.</title>
        <authorList>
            <person name="Zhou Z."/>
            <person name="Liu Y."/>
            <person name="Xu W."/>
            <person name="Pan J."/>
            <person name="Luo Z.H."/>
            <person name="Li M."/>
        </authorList>
    </citation>
    <scope>NUCLEOTIDE SEQUENCE [LARGE SCALE GENOMIC DNA]</scope>
    <source>
        <strain evidence="12">SpSt-1056</strain>
    </source>
</reference>
<evidence type="ECO:0000256" key="6">
    <source>
        <dbReference type="ARBA" id="ARBA00022723"/>
    </source>
</evidence>
<dbReference type="GO" id="GO:0009061">
    <property type="term" value="P:anaerobic respiration"/>
    <property type="evidence" value="ECO:0007669"/>
    <property type="project" value="TreeGrafter"/>
</dbReference>
<dbReference type="SUPFAM" id="SSF54862">
    <property type="entry name" value="4Fe-4S ferredoxins"/>
    <property type="match status" value="1"/>
</dbReference>
<dbReference type="GO" id="GO:0051539">
    <property type="term" value="F:4 iron, 4 sulfur cluster binding"/>
    <property type="evidence" value="ECO:0007669"/>
    <property type="project" value="UniProtKB-KW"/>
</dbReference>
<comment type="cofactor">
    <cofactor evidence="2">
        <name>[4Fe-4S] cluster</name>
        <dbReference type="ChEBI" id="CHEBI:49883"/>
    </cofactor>
</comment>
<keyword evidence="8" id="KW-0249">Electron transport</keyword>
<dbReference type="Gene3D" id="3.30.70.20">
    <property type="match status" value="3"/>
</dbReference>
<keyword evidence="6" id="KW-0479">Metal-binding</keyword>
<accession>A0A7C5QIE0</accession>
<feature type="domain" description="4Fe-4S ferredoxin-type" evidence="11">
    <location>
        <begin position="26"/>
        <end position="55"/>
    </location>
</feature>
<keyword evidence="9" id="KW-0408">Iron</keyword>
<feature type="domain" description="4Fe-4S ferredoxin-type" evidence="11">
    <location>
        <begin position="182"/>
        <end position="211"/>
    </location>
</feature>
<dbReference type="InterPro" id="IPR017896">
    <property type="entry name" value="4Fe4S_Fe-S-bd"/>
</dbReference>
<dbReference type="GO" id="GO:0009055">
    <property type="term" value="F:electron transfer activity"/>
    <property type="evidence" value="ECO:0007669"/>
    <property type="project" value="TreeGrafter"/>
</dbReference>
<evidence type="ECO:0000256" key="10">
    <source>
        <dbReference type="ARBA" id="ARBA00023014"/>
    </source>
</evidence>
<evidence type="ECO:0000256" key="3">
    <source>
        <dbReference type="ARBA" id="ARBA00004196"/>
    </source>
</evidence>
<evidence type="ECO:0000256" key="9">
    <source>
        <dbReference type="ARBA" id="ARBA00023004"/>
    </source>
</evidence>
<evidence type="ECO:0000256" key="8">
    <source>
        <dbReference type="ARBA" id="ARBA00022982"/>
    </source>
</evidence>
<dbReference type="GO" id="GO:0016020">
    <property type="term" value="C:membrane"/>
    <property type="evidence" value="ECO:0007669"/>
    <property type="project" value="TreeGrafter"/>
</dbReference>
<evidence type="ECO:0000313" key="12">
    <source>
        <dbReference type="EMBL" id="HHK67654.1"/>
    </source>
</evidence>
<proteinExistence type="predicted"/>
<comment type="caution">
    <text evidence="12">The sequence shown here is derived from an EMBL/GenBank/DDBJ whole genome shotgun (WGS) entry which is preliminary data.</text>
</comment>
<dbReference type="Pfam" id="PF13247">
    <property type="entry name" value="Fer4_11"/>
    <property type="match status" value="1"/>
</dbReference>
<comment type="subcellular location">
    <subcellularLocation>
        <location evidence="3">Cell envelope</location>
    </subcellularLocation>
</comment>
<evidence type="ECO:0000256" key="1">
    <source>
        <dbReference type="ARBA" id="ARBA00001927"/>
    </source>
</evidence>
<keyword evidence="5" id="KW-0004">4Fe-4S</keyword>
<gene>
    <name evidence="12" type="ORF">ENM11_00660</name>
</gene>
<dbReference type="GO" id="GO:0046872">
    <property type="term" value="F:metal ion binding"/>
    <property type="evidence" value="ECO:0007669"/>
    <property type="project" value="UniProtKB-KW"/>
</dbReference>
<keyword evidence="10" id="KW-0411">Iron-sulfur</keyword>
<dbReference type="PANTHER" id="PTHR43518:SF1">
    <property type="entry name" value="RESPIRATORY NITRATE REDUCTASE 1 BETA CHAIN"/>
    <property type="match status" value="1"/>
</dbReference>
<dbReference type="PROSITE" id="PS51379">
    <property type="entry name" value="4FE4S_FER_2"/>
    <property type="match status" value="2"/>
</dbReference>
<evidence type="ECO:0000256" key="4">
    <source>
        <dbReference type="ARBA" id="ARBA00022448"/>
    </source>
</evidence>
<name>A0A7C5QIE0_CALS0</name>
<keyword evidence="4" id="KW-0813">Transport</keyword>
<dbReference type="AlphaFoldDB" id="A0A7C5QIE0"/>
<evidence type="ECO:0000259" key="11">
    <source>
        <dbReference type="PROSITE" id="PS51379"/>
    </source>
</evidence>
<organism evidence="12">
    <name type="scientific">Caldiarchaeum subterraneum</name>
    <dbReference type="NCBI Taxonomy" id="311458"/>
    <lineage>
        <taxon>Archaea</taxon>
        <taxon>Nitrososphaerota</taxon>
        <taxon>Candidatus Caldarchaeales</taxon>
        <taxon>Candidatus Caldarchaeaceae</taxon>
        <taxon>Candidatus Caldarchaeum</taxon>
    </lineage>
</organism>
<sequence>MPKVYNWQIGREMDYWYEAARPRRQAGAVFDTNKCIACQTCTVACKTTWTSGKGQEYMYWNNVETKPWGSYPMGWDVNILNMLGPQRWTKNGDKYVYQGKTLFEATPANERVLGYLPSDIEYAYPNRGEDETNQPLTNEKFYLKLPHDVWFFYLPRICNHCTYPACLAACSRMAIYKRPEDGIVLVDQLRCRGYRECVQACPYKKVFYNHVTRISEKCVLCYPAVERGIWPRCMRTCIGKIRMFGYVNTPENADPENPLDFLIHVKKVALPLLPQLGLEPNIYYIPPVHVGNVNFLRMLFGPGVDQAIQTYRKAMAGRDTELVAALVLNVSADRIMTKFKVVGGSEVAGYDENGHEVVRVPLKEPTVVRPFFDEKLQTFRHNIT</sequence>
<keyword evidence="7" id="KW-0677">Repeat</keyword>
<dbReference type="PANTHER" id="PTHR43518">
    <property type="entry name" value="NITRATE REDUCTASE BETA SUBUNIT"/>
    <property type="match status" value="1"/>
</dbReference>
<protein>
    <submittedName>
        <fullName evidence="12">Dehydrogenase</fullName>
    </submittedName>
</protein>
<evidence type="ECO:0000256" key="7">
    <source>
        <dbReference type="ARBA" id="ARBA00022737"/>
    </source>
</evidence>
<dbReference type="EMBL" id="DRWN01000009">
    <property type="protein sequence ID" value="HHK67654.1"/>
    <property type="molecule type" value="Genomic_DNA"/>
</dbReference>